<dbReference type="AlphaFoldDB" id="A0AAD4HTL3"/>
<dbReference type="GeneID" id="64665260"/>
<protein>
    <submittedName>
        <fullName evidence="2">Uncharacterized protein</fullName>
    </submittedName>
</protein>
<evidence type="ECO:0000313" key="2">
    <source>
        <dbReference type="EMBL" id="KAG1907946.1"/>
    </source>
</evidence>
<organism evidence="2 3">
    <name type="scientific">Suillus fuscotomentosus</name>
    <dbReference type="NCBI Taxonomy" id="1912939"/>
    <lineage>
        <taxon>Eukaryota</taxon>
        <taxon>Fungi</taxon>
        <taxon>Dikarya</taxon>
        <taxon>Basidiomycota</taxon>
        <taxon>Agaricomycotina</taxon>
        <taxon>Agaricomycetes</taxon>
        <taxon>Agaricomycetidae</taxon>
        <taxon>Boletales</taxon>
        <taxon>Suillineae</taxon>
        <taxon>Suillaceae</taxon>
        <taxon>Suillus</taxon>
    </lineage>
</organism>
<dbReference type="EMBL" id="JABBWK010000002">
    <property type="protein sequence ID" value="KAG1907946.1"/>
    <property type="molecule type" value="Genomic_DNA"/>
</dbReference>
<reference evidence="2" key="1">
    <citation type="journal article" date="2020" name="New Phytol.">
        <title>Comparative genomics reveals dynamic genome evolution in host specialist ectomycorrhizal fungi.</title>
        <authorList>
            <person name="Lofgren L.A."/>
            <person name="Nguyen N.H."/>
            <person name="Vilgalys R."/>
            <person name="Ruytinx J."/>
            <person name="Liao H.L."/>
            <person name="Branco S."/>
            <person name="Kuo A."/>
            <person name="LaButti K."/>
            <person name="Lipzen A."/>
            <person name="Andreopoulos W."/>
            <person name="Pangilinan J."/>
            <person name="Riley R."/>
            <person name="Hundley H."/>
            <person name="Na H."/>
            <person name="Barry K."/>
            <person name="Grigoriev I.V."/>
            <person name="Stajich J.E."/>
            <person name="Kennedy P.G."/>
        </authorList>
    </citation>
    <scope>NUCLEOTIDE SEQUENCE</scope>
    <source>
        <strain evidence="2">FC203</strain>
    </source>
</reference>
<dbReference type="RefSeq" id="XP_041233521.1">
    <property type="nucleotide sequence ID" value="XM_041370962.1"/>
</dbReference>
<comment type="caution">
    <text evidence="2">The sequence shown here is derived from an EMBL/GenBank/DDBJ whole genome shotgun (WGS) entry which is preliminary data.</text>
</comment>
<proteinExistence type="predicted"/>
<sequence>MIMPSDAYCPPGGLINHPPIHNQLCISLSDPTPVTTKLLNLRQVAHQRKQEEAVNSKYQPSTNAMRFLTKIRSFCPISFGTHGSLSANGSSPACISLYDSTLGTTEVVTLPQVTRQRKQEEAINSNRRPGETPMRYLTKICTSAFGKLGSLSTNCDQPSYNCLSDALETIITIHSVSSLATTDADDTFVTADDLSVSLCPVLFCHAYIYRRSIHVSNLSPLASEVVREELYIRGYLKRPNQGNHFLRHPQCIVVSRLLQVLHDRWPKQVAAVPVSSKIPQHSSPRAIGRRGGLTVAEALKSTNIEKNPHTPTPTRSSSSDQSIYWSCQSPQTVIDSSPSPFVQESPTSTTQFCDFCEYSYITSHTTPPSSPELAGLNENEKDVLGMMSSSEVALWSLAPRVALMKAKCSRVEVDARSFQRLRYGEVDDHRLA</sequence>
<name>A0AAD4HTL3_9AGAM</name>
<keyword evidence="3" id="KW-1185">Reference proteome</keyword>
<dbReference type="Proteomes" id="UP001195769">
    <property type="component" value="Unassembled WGS sequence"/>
</dbReference>
<feature type="region of interest" description="Disordered" evidence="1">
    <location>
        <begin position="301"/>
        <end position="322"/>
    </location>
</feature>
<accession>A0AAD4HTL3</accession>
<evidence type="ECO:0000313" key="3">
    <source>
        <dbReference type="Proteomes" id="UP001195769"/>
    </source>
</evidence>
<gene>
    <name evidence="2" type="ORF">F5891DRAFT_220817</name>
</gene>
<evidence type="ECO:0000256" key="1">
    <source>
        <dbReference type="SAM" id="MobiDB-lite"/>
    </source>
</evidence>